<dbReference type="Pfam" id="PF04535">
    <property type="entry name" value="CASP_dom"/>
    <property type="match status" value="1"/>
</dbReference>
<dbReference type="FunCoup" id="A0A804JTF7">
    <property type="interactions" value="1248"/>
</dbReference>
<feature type="transmembrane region" description="Helical" evidence="8">
    <location>
        <begin position="148"/>
        <end position="172"/>
    </location>
</feature>
<dbReference type="InParanoid" id="A0A804JTF7"/>
<reference evidence="11" key="2">
    <citation type="submission" date="2021-05" db="UniProtKB">
        <authorList>
            <consortium name="EnsemblPlants"/>
        </authorList>
    </citation>
    <scope>IDENTIFICATION</scope>
    <source>
        <strain evidence="11">subsp. malaccensis</strain>
    </source>
</reference>
<keyword evidence="6 8" id="KW-1133">Transmembrane helix</keyword>
<dbReference type="InterPro" id="IPR044173">
    <property type="entry name" value="CASPL"/>
</dbReference>
<comment type="similarity">
    <text evidence="2 8">Belongs to the Casparian strip membrane proteins (CASP) family.</text>
</comment>
<proteinExistence type="inferred from homology"/>
<dbReference type="AlphaFoldDB" id="A0A804JTF7"/>
<dbReference type="PANTHER" id="PTHR36488:SF8">
    <property type="entry name" value="CASP-LIKE PROTEIN 1U1"/>
    <property type="match status" value="1"/>
</dbReference>
<evidence type="ECO:0000256" key="4">
    <source>
        <dbReference type="ARBA" id="ARBA00022475"/>
    </source>
</evidence>
<feature type="transmembrane region" description="Helical" evidence="8">
    <location>
        <begin position="106"/>
        <end position="128"/>
    </location>
</feature>
<evidence type="ECO:0000256" key="6">
    <source>
        <dbReference type="ARBA" id="ARBA00022989"/>
    </source>
</evidence>
<reference evidence="10" key="1">
    <citation type="submission" date="2021-03" db="EMBL/GenBank/DDBJ databases">
        <authorList>
            <consortium name="Genoscope - CEA"/>
            <person name="William W."/>
        </authorList>
    </citation>
    <scope>NUCLEOTIDE SEQUENCE</scope>
    <source>
        <strain evidence="10">Doubled-haploid Pahang</strain>
    </source>
</reference>
<gene>
    <name evidence="10" type="ORF">GSMUA_46860.1</name>
</gene>
<comment type="subcellular location">
    <subcellularLocation>
        <location evidence="1 8">Cell membrane</location>
        <topology evidence="1 8">Multi-pass membrane protein</topology>
    </subcellularLocation>
</comment>
<dbReference type="InterPro" id="IPR006702">
    <property type="entry name" value="CASP_dom"/>
</dbReference>
<evidence type="ECO:0000256" key="1">
    <source>
        <dbReference type="ARBA" id="ARBA00004651"/>
    </source>
</evidence>
<feature type="transmembrane region" description="Helical" evidence="8">
    <location>
        <begin position="74"/>
        <end position="94"/>
    </location>
</feature>
<evidence type="ECO:0000313" key="10">
    <source>
        <dbReference type="EMBL" id="CAG1855952.1"/>
    </source>
</evidence>
<dbReference type="EnsemblPlants" id="Ma07_t08000.1">
    <property type="protein sequence ID" value="Ma07_p08000.1"/>
    <property type="gene ID" value="Ma07_g08000"/>
</dbReference>
<dbReference type="Gramene" id="Ma07_t08000.1">
    <property type="protein sequence ID" value="Ma07_p08000.1"/>
    <property type="gene ID" value="Ma07_g08000"/>
</dbReference>
<keyword evidence="4 8" id="KW-1003">Cell membrane</keyword>
<dbReference type="PANTHER" id="PTHR36488">
    <property type="entry name" value="CASP-LIKE PROTEIN 1U1"/>
    <property type="match status" value="1"/>
</dbReference>
<keyword evidence="5 8" id="KW-0812">Transmembrane</keyword>
<evidence type="ECO:0000256" key="8">
    <source>
        <dbReference type="RuleBase" id="RU361233"/>
    </source>
</evidence>
<dbReference type="NCBIfam" id="TIGR01569">
    <property type="entry name" value="A_tha_TIGR01569"/>
    <property type="match status" value="1"/>
</dbReference>
<comment type="subunit">
    <text evidence="3 8">Homodimer and heterodimers.</text>
</comment>
<sequence>MATENGKQAEAESRQSQPKSKLLLSLRLAAVLATATATVVMALNKQSTRMAVAVVGTSPILQTFTAAFQQTPAFVYFVIANAIASLYNLLVLLLRPFLKAKPHDILVHLLDEVIFALVATGAAAAASMAELGKNGNVHARWNPICDRFEAFCIRGGLALMASFAGALLLLLMNAFSTFTLHKSVLSQD</sequence>
<evidence type="ECO:0000256" key="2">
    <source>
        <dbReference type="ARBA" id="ARBA00007651"/>
    </source>
</evidence>
<evidence type="ECO:0000256" key="7">
    <source>
        <dbReference type="ARBA" id="ARBA00023136"/>
    </source>
</evidence>
<keyword evidence="7 8" id="KW-0472">Membrane</keyword>
<feature type="domain" description="Casparian strip membrane protein" evidence="9">
    <location>
        <begin position="19"/>
        <end position="167"/>
    </location>
</feature>
<keyword evidence="12" id="KW-1185">Reference proteome</keyword>
<dbReference type="OMA" id="KCCSTTA"/>
<evidence type="ECO:0000256" key="5">
    <source>
        <dbReference type="ARBA" id="ARBA00022692"/>
    </source>
</evidence>
<evidence type="ECO:0000313" key="11">
    <source>
        <dbReference type="EnsemblPlants" id="Ma07_p08000.1"/>
    </source>
</evidence>
<dbReference type="GO" id="GO:0005886">
    <property type="term" value="C:plasma membrane"/>
    <property type="evidence" value="ECO:0000318"/>
    <property type="project" value="GO_Central"/>
</dbReference>
<dbReference type="EMBL" id="HG996473">
    <property type="protein sequence ID" value="CAG1855952.1"/>
    <property type="molecule type" value="Genomic_DNA"/>
</dbReference>
<dbReference type="InterPro" id="IPR006459">
    <property type="entry name" value="CASP/CASPL"/>
</dbReference>
<organism evidence="11 12">
    <name type="scientific">Musa acuminata subsp. malaccensis</name>
    <name type="common">Wild banana</name>
    <name type="synonym">Musa malaccensis</name>
    <dbReference type="NCBI Taxonomy" id="214687"/>
    <lineage>
        <taxon>Eukaryota</taxon>
        <taxon>Viridiplantae</taxon>
        <taxon>Streptophyta</taxon>
        <taxon>Embryophyta</taxon>
        <taxon>Tracheophyta</taxon>
        <taxon>Spermatophyta</taxon>
        <taxon>Magnoliopsida</taxon>
        <taxon>Liliopsida</taxon>
        <taxon>Zingiberales</taxon>
        <taxon>Musaceae</taxon>
        <taxon>Musa</taxon>
    </lineage>
</organism>
<evidence type="ECO:0000259" key="9">
    <source>
        <dbReference type="Pfam" id="PF04535"/>
    </source>
</evidence>
<protein>
    <recommendedName>
        <fullName evidence="8">CASP-like protein</fullName>
    </recommendedName>
</protein>
<accession>A0A804JTF7</accession>
<evidence type="ECO:0000313" key="12">
    <source>
        <dbReference type="Proteomes" id="UP000012960"/>
    </source>
</evidence>
<evidence type="ECO:0000256" key="3">
    <source>
        <dbReference type="ARBA" id="ARBA00011489"/>
    </source>
</evidence>
<dbReference type="Proteomes" id="UP000012960">
    <property type="component" value="Unplaced"/>
</dbReference>
<name>A0A804JTF7_MUSAM</name>
<feature type="transmembrane region" description="Helical" evidence="8">
    <location>
        <begin position="22"/>
        <end position="43"/>
    </location>
</feature>